<name>A0A167MSM1_CALVF</name>
<keyword evidence="2" id="KW-1185">Reference proteome</keyword>
<dbReference type="Proteomes" id="UP000076738">
    <property type="component" value="Unassembled WGS sequence"/>
</dbReference>
<sequence>MCICLQQPSVRDVMVECHGFKYKPIWLVYYVLRSKDVDSTVRDTQSWAVPSSHGSCTYSAERRLVLPVQSTSGHAIQRNAHLYYWHLQTLLSRIGIGMEEAALRHSRAPHSSASAPLVFTLTLDHSCVVLSSARPASACMLTLTFPARRIVEPGIPQPRHDRHAQLSLGIHVPCSPGPRLIITHRSCPGHSCVLHSWAGHDWHVQSTPTIPLHCIP</sequence>
<organism evidence="1 2">
    <name type="scientific">Calocera viscosa (strain TUFC12733)</name>
    <dbReference type="NCBI Taxonomy" id="1330018"/>
    <lineage>
        <taxon>Eukaryota</taxon>
        <taxon>Fungi</taxon>
        <taxon>Dikarya</taxon>
        <taxon>Basidiomycota</taxon>
        <taxon>Agaricomycotina</taxon>
        <taxon>Dacrymycetes</taxon>
        <taxon>Dacrymycetales</taxon>
        <taxon>Dacrymycetaceae</taxon>
        <taxon>Calocera</taxon>
    </lineage>
</organism>
<accession>A0A167MSM1</accession>
<dbReference type="AlphaFoldDB" id="A0A167MSM1"/>
<evidence type="ECO:0000313" key="2">
    <source>
        <dbReference type="Proteomes" id="UP000076738"/>
    </source>
</evidence>
<proteinExistence type="predicted"/>
<protein>
    <submittedName>
        <fullName evidence="1">Uncharacterized protein</fullName>
    </submittedName>
</protein>
<gene>
    <name evidence="1" type="ORF">CALVIDRAFT_90822</name>
</gene>
<reference evidence="1 2" key="1">
    <citation type="journal article" date="2016" name="Mol. Biol. Evol.">
        <title>Comparative Genomics of Early-Diverging Mushroom-Forming Fungi Provides Insights into the Origins of Lignocellulose Decay Capabilities.</title>
        <authorList>
            <person name="Nagy L.G."/>
            <person name="Riley R."/>
            <person name="Tritt A."/>
            <person name="Adam C."/>
            <person name="Daum C."/>
            <person name="Floudas D."/>
            <person name="Sun H."/>
            <person name="Yadav J.S."/>
            <person name="Pangilinan J."/>
            <person name="Larsson K.H."/>
            <person name="Matsuura K."/>
            <person name="Barry K."/>
            <person name="Labutti K."/>
            <person name="Kuo R."/>
            <person name="Ohm R.A."/>
            <person name="Bhattacharya S.S."/>
            <person name="Shirouzu T."/>
            <person name="Yoshinaga Y."/>
            <person name="Martin F.M."/>
            <person name="Grigoriev I.V."/>
            <person name="Hibbett D.S."/>
        </authorList>
    </citation>
    <scope>NUCLEOTIDE SEQUENCE [LARGE SCALE GENOMIC DNA]</scope>
    <source>
        <strain evidence="1 2">TUFC12733</strain>
    </source>
</reference>
<dbReference type="EMBL" id="KV417281">
    <property type="protein sequence ID" value="KZO97023.1"/>
    <property type="molecule type" value="Genomic_DNA"/>
</dbReference>
<evidence type="ECO:0000313" key="1">
    <source>
        <dbReference type="EMBL" id="KZO97023.1"/>
    </source>
</evidence>